<evidence type="ECO:0000313" key="1">
    <source>
        <dbReference type="EMBL" id="OHE92481.1"/>
    </source>
</evidence>
<name>A0A1G4ATQ0_9PEZI</name>
<proteinExistence type="predicted"/>
<dbReference type="GeneID" id="34565330"/>
<dbReference type="Proteomes" id="UP000176998">
    <property type="component" value="Unassembled WGS sequence"/>
</dbReference>
<accession>A0A1G4ATQ0</accession>
<organism evidence="1 2">
    <name type="scientific">Colletotrichum orchidophilum</name>
    <dbReference type="NCBI Taxonomy" id="1209926"/>
    <lineage>
        <taxon>Eukaryota</taxon>
        <taxon>Fungi</taxon>
        <taxon>Dikarya</taxon>
        <taxon>Ascomycota</taxon>
        <taxon>Pezizomycotina</taxon>
        <taxon>Sordariomycetes</taxon>
        <taxon>Hypocreomycetidae</taxon>
        <taxon>Glomerellales</taxon>
        <taxon>Glomerellaceae</taxon>
        <taxon>Colletotrichum</taxon>
    </lineage>
</organism>
<protein>
    <submittedName>
        <fullName evidence="1">Uncharacterized protein</fullName>
    </submittedName>
</protein>
<sequence length="111" mass="11435">MYSVSSAAGPARAVSKFIAELLVTFGGSGLELGWLDGLVEARHEEGLEVEELLLALDGPWVGGELLGEDFLEDDVGGGPKGFDFGHGVAGAGGLLAVNWMVSNEMEGLSVS</sequence>
<dbReference type="RefSeq" id="XP_022469650.1">
    <property type="nucleotide sequence ID" value="XM_022623820.1"/>
</dbReference>
<evidence type="ECO:0000313" key="2">
    <source>
        <dbReference type="Proteomes" id="UP000176998"/>
    </source>
</evidence>
<comment type="caution">
    <text evidence="1">The sequence shown here is derived from an EMBL/GenBank/DDBJ whole genome shotgun (WGS) entry which is preliminary data.</text>
</comment>
<dbReference type="EMBL" id="MJBS01000146">
    <property type="protein sequence ID" value="OHE92481.1"/>
    <property type="molecule type" value="Genomic_DNA"/>
</dbReference>
<gene>
    <name evidence="1" type="ORF">CORC01_12199</name>
</gene>
<keyword evidence="2" id="KW-1185">Reference proteome</keyword>
<dbReference type="AlphaFoldDB" id="A0A1G4ATQ0"/>
<reference evidence="1 2" key="1">
    <citation type="submission" date="2016-09" db="EMBL/GenBank/DDBJ databases">
        <authorList>
            <person name="Capua I."/>
            <person name="De Benedictis P."/>
            <person name="Joannis T."/>
            <person name="Lombin L.H."/>
            <person name="Cattoli G."/>
        </authorList>
    </citation>
    <scope>NUCLEOTIDE SEQUENCE [LARGE SCALE GENOMIC DNA]</scope>
    <source>
        <strain evidence="1 2">IMI 309357</strain>
    </source>
</reference>